<dbReference type="Proteomes" id="UP001162162">
    <property type="component" value="Unassembled WGS sequence"/>
</dbReference>
<sequence length="197" mass="21339">SESINQQANAPAAVNNGNPGQTPHTLDPIEDEFEEEEEEQIRKPSSLSELKRKQSTAVILLGVIGAEFGQDITNSDNNKRRSSEDRRKSSVVEGFGPGNNNLARLTSMALSHLLLAPPSPKLPAHIPLRRAAIDLIGRGFTVWAPFLDISKVLLGLLELCSEADKLVPSMTYGLPLTPQADSCRTARHALTLIATAR</sequence>
<dbReference type="InterPro" id="IPR049916">
    <property type="entry name" value="WDR72-like"/>
</dbReference>
<accession>A0AAV8X760</accession>
<protein>
    <submittedName>
        <fullName evidence="2">Uncharacterized protein</fullName>
    </submittedName>
</protein>
<feature type="compositionally biased region" description="Low complexity" evidence="1">
    <location>
        <begin position="1"/>
        <end position="21"/>
    </location>
</feature>
<organism evidence="2 3">
    <name type="scientific">Aromia moschata</name>
    <dbReference type="NCBI Taxonomy" id="1265417"/>
    <lineage>
        <taxon>Eukaryota</taxon>
        <taxon>Metazoa</taxon>
        <taxon>Ecdysozoa</taxon>
        <taxon>Arthropoda</taxon>
        <taxon>Hexapoda</taxon>
        <taxon>Insecta</taxon>
        <taxon>Pterygota</taxon>
        <taxon>Neoptera</taxon>
        <taxon>Endopterygota</taxon>
        <taxon>Coleoptera</taxon>
        <taxon>Polyphaga</taxon>
        <taxon>Cucujiformia</taxon>
        <taxon>Chrysomeloidea</taxon>
        <taxon>Cerambycidae</taxon>
        <taxon>Cerambycinae</taxon>
        <taxon>Callichromatini</taxon>
        <taxon>Aromia</taxon>
    </lineage>
</organism>
<proteinExistence type="predicted"/>
<evidence type="ECO:0000313" key="3">
    <source>
        <dbReference type="Proteomes" id="UP001162162"/>
    </source>
</evidence>
<reference evidence="2" key="1">
    <citation type="journal article" date="2023" name="Insect Mol. Biol.">
        <title>Genome sequencing provides insights into the evolution of gene families encoding plant cell wall-degrading enzymes in longhorned beetles.</title>
        <authorList>
            <person name="Shin N.R."/>
            <person name="Okamura Y."/>
            <person name="Kirsch R."/>
            <person name="Pauchet Y."/>
        </authorList>
    </citation>
    <scope>NUCLEOTIDE SEQUENCE</scope>
    <source>
        <strain evidence="2">AMC_N1</strain>
    </source>
</reference>
<feature type="region of interest" description="Disordered" evidence="1">
    <location>
        <begin position="1"/>
        <end position="48"/>
    </location>
</feature>
<feature type="compositionally biased region" description="Acidic residues" evidence="1">
    <location>
        <begin position="28"/>
        <end position="39"/>
    </location>
</feature>
<dbReference type="PANTHER" id="PTHR44099:SF4">
    <property type="entry name" value="RABCONNECTIN-3B, ISOFORM A"/>
    <property type="match status" value="1"/>
</dbReference>
<evidence type="ECO:0000313" key="2">
    <source>
        <dbReference type="EMBL" id="KAJ8933792.1"/>
    </source>
</evidence>
<dbReference type="PANTHER" id="PTHR44099">
    <property type="entry name" value="RABCONNECTIN-3B, ISOFORM A"/>
    <property type="match status" value="1"/>
</dbReference>
<gene>
    <name evidence="2" type="ORF">NQ318_017068</name>
</gene>
<name>A0AAV8X760_9CUCU</name>
<comment type="caution">
    <text evidence="2">The sequence shown here is derived from an EMBL/GenBank/DDBJ whole genome shotgun (WGS) entry which is preliminary data.</text>
</comment>
<dbReference type="AlphaFoldDB" id="A0AAV8X760"/>
<evidence type="ECO:0000256" key="1">
    <source>
        <dbReference type="SAM" id="MobiDB-lite"/>
    </source>
</evidence>
<feature type="region of interest" description="Disordered" evidence="1">
    <location>
        <begin position="71"/>
        <end position="96"/>
    </location>
</feature>
<feature type="non-terminal residue" evidence="2">
    <location>
        <position position="1"/>
    </location>
</feature>
<dbReference type="EMBL" id="JAPWTK010001162">
    <property type="protein sequence ID" value="KAJ8933792.1"/>
    <property type="molecule type" value="Genomic_DNA"/>
</dbReference>
<keyword evidence="3" id="KW-1185">Reference proteome</keyword>
<dbReference type="GO" id="GO:0005737">
    <property type="term" value="C:cytoplasm"/>
    <property type="evidence" value="ECO:0007669"/>
    <property type="project" value="TreeGrafter"/>
</dbReference>
<feature type="compositionally biased region" description="Basic and acidic residues" evidence="1">
    <location>
        <begin position="77"/>
        <end position="90"/>
    </location>
</feature>